<dbReference type="EMBL" id="JAAEDM010000014">
    <property type="protein sequence ID" value="MBR0671093.1"/>
    <property type="molecule type" value="Genomic_DNA"/>
</dbReference>
<name>A0A9X9WVB4_9PROT</name>
<evidence type="ECO:0000313" key="3">
    <source>
        <dbReference type="Proteomes" id="UP001138751"/>
    </source>
</evidence>
<proteinExistence type="predicted"/>
<keyword evidence="1" id="KW-0472">Membrane</keyword>
<organism evidence="2 3">
    <name type="scientific">Neoroseomonas soli</name>
    <dbReference type="NCBI Taxonomy" id="1081025"/>
    <lineage>
        <taxon>Bacteria</taxon>
        <taxon>Pseudomonadati</taxon>
        <taxon>Pseudomonadota</taxon>
        <taxon>Alphaproteobacteria</taxon>
        <taxon>Acetobacterales</taxon>
        <taxon>Acetobacteraceae</taxon>
        <taxon>Neoroseomonas</taxon>
    </lineage>
</organism>
<evidence type="ECO:0000313" key="2">
    <source>
        <dbReference type="EMBL" id="MBR0671093.1"/>
    </source>
</evidence>
<evidence type="ECO:0000256" key="1">
    <source>
        <dbReference type="SAM" id="Phobius"/>
    </source>
</evidence>
<protein>
    <recommendedName>
        <fullName evidence="4">DUF3592 domain-containing protein</fullName>
    </recommendedName>
</protein>
<feature type="transmembrane region" description="Helical" evidence="1">
    <location>
        <begin position="6"/>
        <end position="23"/>
    </location>
</feature>
<feature type="transmembrane region" description="Helical" evidence="1">
    <location>
        <begin position="101"/>
        <end position="120"/>
    </location>
</feature>
<gene>
    <name evidence="2" type="ORF">GXW76_07895</name>
</gene>
<comment type="caution">
    <text evidence="2">The sequence shown here is derived from an EMBL/GenBank/DDBJ whole genome shotgun (WGS) entry which is preliminary data.</text>
</comment>
<dbReference type="Proteomes" id="UP001138751">
    <property type="component" value="Unassembled WGS sequence"/>
</dbReference>
<sequence length="122" mass="13242">MTAVQLAGVVWVAFLAWWIQGVIRSIRRSRMWPRAEAQILRKRRFGTTLEVHFALPSGPKVTASFRVDPEGPPLVPGGTLVVVYDPNEPMRCEPAVSPREIVVSLVLGAAGLVGGVAMLVRG</sequence>
<keyword evidence="3" id="KW-1185">Reference proteome</keyword>
<evidence type="ECO:0008006" key="4">
    <source>
        <dbReference type="Google" id="ProtNLM"/>
    </source>
</evidence>
<keyword evidence="1" id="KW-1133">Transmembrane helix</keyword>
<dbReference type="AlphaFoldDB" id="A0A9X9WVB4"/>
<reference evidence="2" key="1">
    <citation type="submission" date="2020-01" db="EMBL/GenBank/DDBJ databases">
        <authorList>
            <person name="Rat A."/>
        </authorList>
    </citation>
    <scope>NUCLEOTIDE SEQUENCE</scope>
    <source>
        <strain evidence="2">LMG 31231</strain>
    </source>
</reference>
<reference evidence="2" key="2">
    <citation type="journal article" date="2021" name="Syst. Appl. Microbiol.">
        <title>Roseomonas hellenica sp. nov., isolated from roots of wild-growing Alkanna tinctoria.</title>
        <authorList>
            <person name="Rat A."/>
            <person name="Naranjo H.D."/>
            <person name="Lebbe L."/>
            <person name="Cnockaert M."/>
            <person name="Krigas N."/>
            <person name="Grigoriadou K."/>
            <person name="Maloupa E."/>
            <person name="Willems A."/>
        </authorList>
    </citation>
    <scope>NUCLEOTIDE SEQUENCE</scope>
    <source>
        <strain evidence="2">LMG 31231</strain>
    </source>
</reference>
<accession>A0A9X9WVB4</accession>
<dbReference type="RefSeq" id="WP_211861465.1">
    <property type="nucleotide sequence ID" value="NZ_JAAEDM010000014.1"/>
</dbReference>
<keyword evidence="1" id="KW-0812">Transmembrane</keyword>